<dbReference type="STRING" id="743788.S8FUW9"/>
<dbReference type="InParanoid" id="S8FUW9"/>
<dbReference type="InterPro" id="IPR020796">
    <property type="entry name" value="ORC5"/>
</dbReference>
<accession>S8FUW9</accession>
<dbReference type="GO" id="GO:0003688">
    <property type="term" value="F:DNA replication origin binding"/>
    <property type="evidence" value="ECO:0007669"/>
    <property type="project" value="TreeGrafter"/>
</dbReference>
<gene>
    <name evidence="7" type="ORF">FOMPIDRAFT_141897</name>
</gene>
<evidence type="ECO:0000313" key="8">
    <source>
        <dbReference type="Proteomes" id="UP000015241"/>
    </source>
</evidence>
<keyword evidence="2" id="KW-0235">DNA replication</keyword>
<dbReference type="PANTHER" id="PTHR12705:SF0">
    <property type="entry name" value="ORIGIN RECOGNITION COMPLEX SUBUNIT 5"/>
    <property type="match status" value="1"/>
</dbReference>
<proteinExistence type="predicted"/>
<dbReference type="InterPro" id="IPR047088">
    <property type="entry name" value="ORC5_C"/>
</dbReference>
<evidence type="ECO:0008006" key="9">
    <source>
        <dbReference type="Google" id="ProtNLM"/>
    </source>
</evidence>
<dbReference type="Pfam" id="PF14630">
    <property type="entry name" value="ORC5_C"/>
    <property type="match status" value="1"/>
</dbReference>
<dbReference type="OrthoDB" id="365981at2759"/>
<dbReference type="HOGENOM" id="CLU_022443_1_0_1"/>
<organism evidence="7 8">
    <name type="scientific">Fomitopsis schrenkii</name>
    <name type="common">Brown rot fungus</name>
    <dbReference type="NCBI Taxonomy" id="2126942"/>
    <lineage>
        <taxon>Eukaryota</taxon>
        <taxon>Fungi</taxon>
        <taxon>Dikarya</taxon>
        <taxon>Basidiomycota</taxon>
        <taxon>Agaricomycotina</taxon>
        <taxon>Agaricomycetes</taxon>
        <taxon>Polyporales</taxon>
        <taxon>Fomitopsis</taxon>
    </lineage>
</organism>
<dbReference type="AlphaFoldDB" id="S8FUW9"/>
<feature type="domain" description="ORC5 lid" evidence="6">
    <location>
        <begin position="211"/>
        <end position="258"/>
    </location>
</feature>
<feature type="region of interest" description="Disordered" evidence="4">
    <location>
        <begin position="373"/>
        <end position="406"/>
    </location>
</feature>
<dbReference type="eggNOG" id="KOG2543">
    <property type="taxonomic scope" value="Eukaryota"/>
</dbReference>
<dbReference type="GO" id="GO:0005664">
    <property type="term" value="C:nuclear origin of replication recognition complex"/>
    <property type="evidence" value="ECO:0007669"/>
    <property type="project" value="TreeGrafter"/>
</dbReference>
<dbReference type="Pfam" id="PF21639">
    <property type="entry name" value="ORC5_lid"/>
    <property type="match status" value="1"/>
</dbReference>
<feature type="compositionally biased region" description="Basic residues" evidence="4">
    <location>
        <begin position="388"/>
        <end position="402"/>
    </location>
</feature>
<keyword evidence="3" id="KW-0539">Nucleus</keyword>
<keyword evidence="8" id="KW-1185">Reference proteome</keyword>
<dbReference type="GO" id="GO:0006270">
    <property type="term" value="P:DNA replication initiation"/>
    <property type="evidence" value="ECO:0007669"/>
    <property type="project" value="TreeGrafter"/>
</dbReference>
<evidence type="ECO:0000313" key="7">
    <source>
        <dbReference type="EMBL" id="EPT02035.1"/>
    </source>
</evidence>
<feature type="compositionally biased region" description="Basic and acidic residues" evidence="4">
    <location>
        <begin position="375"/>
        <end position="387"/>
    </location>
</feature>
<evidence type="ECO:0000256" key="2">
    <source>
        <dbReference type="ARBA" id="ARBA00022705"/>
    </source>
</evidence>
<feature type="domain" description="Origin recognition complex subunit 5 C-terminal" evidence="5">
    <location>
        <begin position="354"/>
        <end position="513"/>
    </location>
</feature>
<evidence type="ECO:0000259" key="6">
    <source>
        <dbReference type="Pfam" id="PF21639"/>
    </source>
</evidence>
<dbReference type="PANTHER" id="PTHR12705">
    <property type="entry name" value="ORIGIN RECOGNITION COMPLEX SUBUNIT 5"/>
    <property type="match status" value="1"/>
</dbReference>
<evidence type="ECO:0000256" key="3">
    <source>
        <dbReference type="ARBA" id="ARBA00023242"/>
    </source>
</evidence>
<reference evidence="7 8" key="1">
    <citation type="journal article" date="2012" name="Science">
        <title>The Paleozoic origin of enzymatic lignin decomposition reconstructed from 31 fungal genomes.</title>
        <authorList>
            <person name="Floudas D."/>
            <person name="Binder M."/>
            <person name="Riley R."/>
            <person name="Barry K."/>
            <person name="Blanchette R.A."/>
            <person name="Henrissat B."/>
            <person name="Martinez A.T."/>
            <person name="Otillar R."/>
            <person name="Spatafora J.W."/>
            <person name="Yadav J.S."/>
            <person name="Aerts A."/>
            <person name="Benoit I."/>
            <person name="Boyd A."/>
            <person name="Carlson A."/>
            <person name="Copeland A."/>
            <person name="Coutinho P.M."/>
            <person name="de Vries R.P."/>
            <person name="Ferreira P."/>
            <person name="Findley K."/>
            <person name="Foster B."/>
            <person name="Gaskell J."/>
            <person name="Glotzer D."/>
            <person name="Gorecki P."/>
            <person name="Heitman J."/>
            <person name="Hesse C."/>
            <person name="Hori C."/>
            <person name="Igarashi K."/>
            <person name="Jurgens J.A."/>
            <person name="Kallen N."/>
            <person name="Kersten P."/>
            <person name="Kohler A."/>
            <person name="Kuees U."/>
            <person name="Kumar T.K.A."/>
            <person name="Kuo A."/>
            <person name="LaButti K."/>
            <person name="Larrondo L.F."/>
            <person name="Lindquist E."/>
            <person name="Ling A."/>
            <person name="Lombard V."/>
            <person name="Lucas S."/>
            <person name="Lundell T."/>
            <person name="Martin R."/>
            <person name="McLaughlin D.J."/>
            <person name="Morgenstern I."/>
            <person name="Morin E."/>
            <person name="Murat C."/>
            <person name="Nagy L.G."/>
            <person name="Nolan M."/>
            <person name="Ohm R.A."/>
            <person name="Patyshakuliyeva A."/>
            <person name="Rokas A."/>
            <person name="Ruiz-Duenas F.J."/>
            <person name="Sabat G."/>
            <person name="Salamov A."/>
            <person name="Samejima M."/>
            <person name="Schmutz J."/>
            <person name="Slot J.C."/>
            <person name="St John F."/>
            <person name="Stenlid J."/>
            <person name="Sun H."/>
            <person name="Sun S."/>
            <person name="Syed K."/>
            <person name="Tsang A."/>
            <person name="Wiebenga A."/>
            <person name="Young D."/>
            <person name="Pisabarro A."/>
            <person name="Eastwood D.C."/>
            <person name="Martin F."/>
            <person name="Cullen D."/>
            <person name="Grigoriev I.V."/>
            <person name="Hibbett D.S."/>
        </authorList>
    </citation>
    <scope>NUCLEOTIDE SEQUENCE</scope>
    <source>
        <strain evidence="8">FP-58527</strain>
    </source>
</reference>
<comment type="subcellular location">
    <subcellularLocation>
        <location evidence="1">Nucleus</location>
    </subcellularLocation>
</comment>
<evidence type="ECO:0000259" key="5">
    <source>
        <dbReference type="Pfam" id="PF14630"/>
    </source>
</evidence>
<evidence type="ECO:0000256" key="1">
    <source>
        <dbReference type="ARBA" id="ARBA00004123"/>
    </source>
</evidence>
<dbReference type="InterPro" id="IPR048866">
    <property type="entry name" value="ORC5_lid"/>
</dbReference>
<name>S8FUW9_FOMSC</name>
<evidence type="ECO:0000256" key="4">
    <source>
        <dbReference type="SAM" id="MobiDB-lite"/>
    </source>
</evidence>
<protein>
    <recommendedName>
        <fullName evidence="9">Origin recognition complex subunit 5</fullName>
    </recommendedName>
</protein>
<sequence length="524" mass="58019">MLQDLSESSPHLRYAFADAAACFTPRLFFDTVINALSTHTPSWEDGCENWAGPSGEGLRWNESLDTFLHGLRAVAADVEKDEPGASATLSRKGKARAKVNGDRRGEKCRLVLVVERPERLKDNMPELLVPLTRLAELSHVDITTVLISDVRWEETRPPMGASPEPLYIDAPTLSREAILNTLASYFPRDPELTLNPHVDRNAYLTVFEPLYAHYLATVYDTYGPFTHDPDELAYIAAARWPGFIQPVLDEHQRNVEDFEAWAQVQREAGIDEDEIAQHGPPALTTPPEDTRLRLTRLFTPSLTAALETLYPRLTSAADWARTHAPPPDLLRLPPAQAPPALRAGGADQGGVDALPRMAKFVLVAAFLASTNPPKSDMRMFGRGPDERKRRRRKGGGARKTKAKPGAATKIPQRLLGPLSFALDRLLAILGVLLEENDADVRPPAPQYAAPGEYTDVEISRVAIYAQVMELASMRLLLRTSPADRLDSPPTFKCGVSYEVTLRLARDVSIPLNTLMWEGIQYGNM</sequence>
<dbReference type="Proteomes" id="UP000015241">
    <property type="component" value="Unassembled WGS sequence"/>
</dbReference>
<dbReference type="EMBL" id="KE504138">
    <property type="protein sequence ID" value="EPT02035.1"/>
    <property type="molecule type" value="Genomic_DNA"/>
</dbReference>